<dbReference type="GO" id="GO:0051015">
    <property type="term" value="F:actin filament binding"/>
    <property type="evidence" value="ECO:0007669"/>
    <property type="project" value="InterPro"/>
</dbReference>
<evidence type="ECO:0000256" key="3">
    <source>
        <dbReference type="PROSITE-ProRule" id="PRU00087"/>
    </source>
</evidence>
<accession>A0A914XHJ2</accession>
<dbReference type="InterPro" id="IPR017868">
    <property type="entry name" value="Filamin/ABP280_repeat-like"/>
</dbReference>
<organism evidence="4 5">
    <name type="scientific">Plectus sambesii</name>
    <dbReference type="NCBI Taxonomy" id="2011161"/>
    <lineage>
        <taxon>Eukaryota</taxon>
        <taxon>Metazoa</taxon>
        <taxon>Ecdysozoa</taxon>
        <taxon>Nematoda</taxon>
        <taxon>Chromadorea</taxon>
        <taxon>Plectida</taxon>
        <taxon>Plectina</taxon>
        <taxon>Plectoidea</taxon>
        <taxon>Plectidae</taxon>
        <taxon>Plectus</taxon>
    </lineage>
</organism>
<dbReference type="Pfam" id="PF00630">
    <property type="entry name" value="Filamin"/>
    <property type="match status" value="6"/>
</dbReference>
<dbReference type="PROSITE" id="PS50194">
    <property type="entry name" value="FILAMIN_REPEAT"/>
    <property type="match status" value="6"/>
</dbReference>
<keyword evidence="2" id="KW-0677">Repeat</keyword>
<keyword evidence="4" id="KW-1185">Reference proteome</keyword>
<dbReference type="PANTHER" id="PTHR38537">
    <property type="entry name" value="JITTERBUG, ISOFORM N"/>
    <property type="match status" value="1"/>
</dbReference>
<protein>
    <submittedName>
        <fullName evidence="5">Filamin/ABP280 repeat protein</fullName>
    </submittedName>
</protein>
<feature type="repeat" description="Filamin" evidence="3">
    <location>
        <begin position="25"/>
        <end position="111"/>
    </location>
</feature>
<dbReference type="SUPFAM" id="SSF81296">
    <property type="entry name" value="E set domains"/>
    <property type="match status" value="6"/>
</dbReference>
<dbReference type="InterPro" id="IPR044801">
    <property type="entry name" value="Filamin"/>
</dbReference>
<dbReference type="GO" id="GO:0030036">
    <property type="term" value="P:actin cytoskeleton organization"/>
    <property type="evidence" value="ECO:0007669"/>
    <property type="project" value="InterPro"/>
</dbReference>
<dbReference type="AlphaFoldDB" id="A0A914XHJ2"/>
<name>A0A914XHJ2_9BILA</name>
<dbReference type="InterPro" id="IPR014756">
    <property type="entry name" value="Ig_E-set"/>
</dbReference>
<feature type="repeat" description="Filamin" evidence="3">
    <location>
        <begin position="535"/>
        <end position="585"/>
    </location>
</feature>
<comment type="similarity">
    <text evidence="1">Belongs to the filamin family.</text>
</comment>
<evidence type="ECO:0000313" key="4">
    <source>
        <dbReference type="Proteomes" id="UP000887566"/>
    </source>
</evidence>
<dbReference type="PROSITE" id="PS51257">
    <property type="entry name" value="PROKAR_LIPOPROTEIN"/>
    <property type="match status" value="1"/>
</dbReference>
<dbReference type="SMART" id="SM00557">
    <property type="entry name" value="IG_FLMN"/>
    <property type="match status" value="6"/>
</dbReference>
<dbReference type="Gene3D" id="2.60.40.10">
    <property type="entry name" value="Immunoglobulins"/>
    <property type="match status" value="6"/>
</dbReference>
<reference evidence="5" key="1">
    <citation type="submission" date="2022-11" db="UniProtKB">
        <authorList>
            <consortium name="WormBaseParasite"/>
        </authorList>
    </citation>
    <scope>IDENTIFICATION</scope>
</reference>
<dbReference type="InterPro" id="IPR013783">
    <property type="entry name" value="Ig-like_fold"/>
</dbReference>
<dbReference type="Proteomes" id="UP000887566">
    <property type="component" value="Unplaced"/>
</dbReference>
<sequence length="596" mass="64780">MIVTEERLIYGDICVNFQFTLNFSAVFVGCRQEFVVNAQTASRTPSVPAGDRVKALLAPPQTKNVIPLDVVDRHDGTYSVSFVPHHEGAHHIAVYYENLEVTPKTTYAVYGADAGRVKAFGPGLNYGVVDRQCEFQVDTKNAGQGGLGIQITGPSEAVTQIQDNTDGSCTVQYNPTEPGVYEIGVKFADVDIPGSPFRAIVDYEVDARKVVASGPGLDSNQVREGVPVSFEVDATRSGLAPLDVTLKADRGPQLAPPQIYELNNKVYRVTYMPLTADANVDINITYDERQISASPIRVRVQPVFEPEKVKLTSEDGGALSDVPASLPVRLLVDATKAGDADLQVVVTGPEGEPRLVKVVDSGNNTYEVNFIPDDPGRYEVLVRYGGQTIARQPHSFKAYPVGDASKCWIVEKPSEPVAAGEEHCVTVNTANAGKGRLTARMQPVRGGTQPLDVEVGDNGDGTFTVYFTPILAEPHAIRLMYGGRDIPDGAWTMQVDLAERIKAERLTSGAANGDVSKSHPVAFWNFNFEDIDIRKLKATVMMPNKKMDAPSIVENHDGTVTVKYQPKVQGTHILEIKHDQSHVQGEQAIFAHAPRC</sequence>
<dbReference type="InterPro" id="IPR001298">
    <property type="entry name" value="Filamin/ABP280_rpt"/>
</dbReference>
<evidence type="ECO:0000256" key="2">
    <source>
        <dbReference type="ARBA" id="ARBA00022737"/>
    </source>
</evidence>
<feature type="repeat" description="Filamin" evidence="3">
    <location>
        <begin position="301"/>
        <end position="398"/>
    </location>
</feature>
<dbReference type="PANTHER" id="PTHR38537:SF8">
    <property type="entry name" value="FILAMIN-A"/>
    <property type="match status" value="1"/>
</dbReference>
<proteinExistence type="inferred from homology"/>
<dbReference type="FunFam" id="2.60.40.10:FF:000140">
    <property type="entry name" value="FiLamiN (Actin binding protein) homolog"/>
    <property type="match status" value="1"/>
</dbReference>
<feature type="repeat" description="Filamin" evidence="3">
    <location>
        <begin position="202"/>
        <end position="300"/>
    </location>
</feature>
<feature type="repeat" description="Filamin" evidence="3">
    <location>
        <begin position="109"/>
        <end position="201"/>
    </location>
</feature>
<evidence type="ECO:0000313" key="5">
    <source>
        <dbReference type="WBParaSite" id="PSAMB.scaffold8364size6305.g31295.t1"/>
    </source>
</evidence>
<evidence type="ECO:0000256" key="1">
    <source>
        <dbReference type="ARBA" id="ARBA00009238"/>
    </source>
</evidence>
<feature type="repeat" description="Filamin" evidence="3">
    <location>
        <begin position="399"/>
        <end position="495"/>
    </location>
</feature>
<dbReference type="WBParaSite" id="PSAMB.scaffold8364size6305.g31295.t1">
    <property type="protein sequence ID" value="PSAMB.scaffold8364size6305.g31295.t1"/>
    <property type="gene ID" value="PSAMB.scaffold8364size6305.g31295"/>
</dbReference>